<proteinExistence type="predicted"/>
<dbReference type="EC" id="3.1.21.-" evidence="2"/>
<comment type="caution">
    <text evidence="2">The sequence shown here is derived from an EMBL/GenBank/DDBJ whole genome shotgun (WGS) entry which is preliminary data.</text>
</comment>
<gene>
    <name evidence="2" type="ORF">ACFO0N_07845</name>
</gene>
<dbReference type="Pfam" id="PF04471">
    <property type="entry name" value="Mrr_cat"/>
    <property type="match status" value="1"/>
</dbReference>
<reference evidence="2 3" key="1">
    <citation type="journal article" date="2019" name="Int. J. Syst. Evol. Microbiol.">
        <title>The Global Catalogue of Microorganisms (GCM) 10K type strain sequencing project: providing services to taxonomists for standard genome sequencing and annotation.</title>
        <authorList>
            <consortium name="The Broad Institute Genomics Platform"/>
            <consortium name="The Broad Institute Genome Sequencing Center for Infectious Disease"/>
            <person name="Wu L."/>
            <person name="Ma J."/>
        </authorList>
    </citation>
    <scope>NUCLEOTIDE SEQUENCE [LARGE SCALE GENOMIC DNA]</scope>
    <source>
        <strain evidence="2 3">CGMCC 1.12553</strain>
    </source>
</reference>
<dbReference type="SUPFAM" id="SSF52980">
    <property type="entry name" value="Restriction endonuclease-like"/>
    <property type="match status" value="1"/>
</dbReference>
<keyword evidence="3" id="KW-1185">Reference proteome</keyword>
<dbReference type="InterPro" id="IPR011335">
    <property type="entry name" value="Restrct_endonuc-II-like"/>
</dbReference>
<dbReference type="RefSeq" id="WP_267624590.1">
    <property type="nucleotide sequence ID" value="NZ_JAODIW010000009.1"/>
</dbReference>
<evidence type="ECO:0000313" key="2">
    <source>
        <dbReference type="EMBL" id="MFC4357859.1"/>
    </source>
</evidence>
<dbReference type="Proteomes" id="UP001595921">
    <property type="component" value="Unassembled WGS sequence"/>
</dbReference>
<evidence type="ECO:0000313" key="3">
    <source>
        <dbReference type="Proteomes" id="UP001595921"/>
    </source>
</evidence>
<feature type="domain" description="Restriction endonuclease type IV Mrr" evidence="1">
    <location>
        <begin position="13"/>
        <end position="115"/>
    </location>
</feature>
<dbReference type="GO" id="GO:0016787">
    <property type="term" value="F:hydrolase activity"/>
    <property type="evidence" value="ECO:0007669"/>
    <property type="project" value="UniProtKB-KW"/>
</dbReference>
<evidence type="ECO:0000259" key="1">
    <source>
        <dbReference type="Pfam" id="PF04471"/>
    </source>
</evidence>
<keyword evidence="2" id="KW-0255">Endonuclease</keyword>
<dbReference type="InterPro" id="IPR007560">
    <property type="entry name" value="Restrct_endonuc_IV_Mrr"/>
</dbReference>
<dbReference type="AlphaFoldDB" id="A0ABD5PBN2"/>
<sequence length="153" mass="16312">MHAGEFRNWANGVTPSEFEAAVREIHEAAGWDVEPASETATGIDYHLTRPRRYRVVSVRRWSGRESTAAGSAAVQRVAGAALEHGASEAAVVSSGPCSVEARTTARRITQQSALDAEAVSVDDLHDFVRQEGLEAVVADYEPSSGIETAGAFD</sequence>
<dbReference type="GO" id="GO:0004519">
    <property type="term" value="F:endonuclease activity"/>
    <property type="evidence" value="ECO:0007669"/>
    <property type="project" value="UniProtKB-KW"/>
</dbReference>
<keyword evidence="2" id="KW-0540">Nuclease</keyword>
<keyword evidence="2" id="KW-0378">Hydrolase</keyword>
<organism evidence="2 3">
    <name type="scientific">Halobium salinum</name>
    <dbReference type="NCBI Taxonomy" id="1364940"/>
    <lineage>
        <taxon>Archaea</taxon>
        <taxon>Methanobacteriati</taxon>
        <taxon>Methanobacteriota</taxon>
        <taxon>Stenosarchaea group</taxon>
        <taxon>Halobacteria</taxon>
        <taxon>Halobacteriales</taxon>
        <taxon>Haloferacaceae</taxon>
        <taxon>Halobium</taxon>
    </lineage>
</organism>
<protein>
    <submittedName>
        <fullName evidence="2">Restriction endonuclease</fullName>
        <ecNumber evidence="2">3.1.21.-</ecNumber>
    </submittedName>
</protein>
<name>A0ABD5PBN2_9EURY</name>
<dbReference type="EMBL" id="JBHSDS010000005">
    <property type="protein sequence ID" value="MFC4357859.1"/>
    <property type="molecule type" value="Genomic_DNA"/>
</dbReference>
<accession>A0ABD5PBN2</accession>